<gene>
    <name evidence="1" type="ORF">SPLIT_LOCUS1384</name>
</gene>
<dbReference type="Proteomes" id="UP001153321">
    <property type="component" value="Chromosome 12"/>
</dbReference>
<keyword evidence="2" id="KW-1185">Reference proteome</keyword>
<evidence type="ECO:0000313" key="1">
    <source>
        <dbReference type="EMBL" id="CAH1636022.1"/>
    </source>
</evidence>
<evidence type="ECO:0000313" key="2">
    <source>
        <dbReference type="Proteomes" id="UP001153321"/>
    </source>
</evidence>
<dbReference type="AlphaFoldDB" id="A0A9P0N131"/>
<dbReference type="EMBL" id="LR824543">
    <property type="protein sequence ID" value="CAH1636022.1"/>
    <property type="molecule type" value="Genomic_DNA"/>
</dbReference>
<sequence length="136" mass="16337">MKLTRRKTFTVHVLIANTKIVKSYACVGVATDYYANYRLRNRASQKNVMRNRTLRLLHVFVYLRVHVYYVCMHLLKLNKLDQLWQHFIQVYQDPNNFNKCIFGTYLVQCKCEAQNYLTRVNIELCALRVCKLYTYL</sequence>
<name>A0A9P0N131_SPOLI</name>
<protein>
    <submittedName>
        <fullName evidence="1">Uncharacterized protein</fullName>
    </submittedName>
</protein>
<accession>A0A9P0N131</accession>
<organism evidence="1 2">
    <name type="scientific">Spodoptera littoralis</name>
    <name type="common">Egyptian cotton leafworm</name>
    <dbReference type="NCBI Taxonomy" id="7109"/>
    <lineage>
        <taxon>Eukaryota</taxon>
        <taxon>Metazoa</taxon>
        <taxon>Ecdysozoa</taxon>
        <taxon>Arthropoda</taxon>
        <taxon>Hexapoda</taxon>
        <taxon>Insecta</taxon>
        <taxon>Pterygota</taxon>
        <taxon>Neoptera</taxon>
        <taxon>Endopterygota</taxon>
        <taxon>Lepidoptera</taxon>
        <taxon>Glossata</taxon>
        <taxon>Ditrysia</taxon>
        <taxon>Noctuoidea</taxon>
        <taxon>Noctuidae</taxon>
        <taxon>Amphipyrinae</taxon>
        <taxon>Spodoptera</taxon>
    </lineage>
</organism>
<reference evidence="1" key="1">
    <citation type="submission" date="2022-02" db="EMBL/GenBank/DDBJ databases">
        <authorList>
            <person name="King R."/>
        </authorList>
    </citation>
    <scope>NUCLEOTIDE SEQUENCE</scope>
</reference>
<proteinExistence type="predicted"/>